<sequence>MASQPAASMLAPNIAPQTCNVSNALNVKYTPPAYSFKSSMGSLSLHKKDRIRLVNFPKHDIPALKATILNHWPRSIQKESQKSKLYEFKLRGSPWSAHNSDVLGKILTRELLAQLYKQGWILHKSTNLSASSTDLCTLIFLKQETSPSESKWISSTDLLEKEGWTDKNPHAWEFKTRGVLWCPLSWEFRTVQMRIISLLDLLEKQGWASYASIGDTEMDSWYLVRVKGWVPGTAVSH</sequence>
<dbReference type="GeneID" id="19461234"/>
<proteinExistence type="predicted"/>
<dbReference type="PANTHER" id="PTHR38696:SF1">
    <property type="entry name" value="MEDIATOR OF RNA POLYMERASE II TRANSCRIPTION SUBUNIT 13"/>
    <property type="match status" value="1"/>
</dbReference>
<dbReference type="eggNOG" id="ENOG502S1QQ">
    <property type="taxonomic scope" value="Eukaryota"/>
</dbReference>
<name>S3CM42_GLAL2</name>
<dbReference type="KEGG" id="glz:GLAREA_02176"/>
<dbReference type="EMBL" id="KE145371">
    <property type="protein sequence ID" value="EPE26264.1"/>
    <property type="molecule type" value="Genomic_DNA"/>
</dbReference>
<dbReference type="RefSeq" id="XP_008087583.1">
    <property type="nucleotide sequence ID" value="XM_008089392.1"/>
</dbReference>
<dbReference type="HOGENOM" id="CLU_070836_0_0_1"/>
<gene>
    <name evidence="1" type="ORF">GLAREA_02176</name>
</gene>
<dbReference type="Proteomes" id="UP000016922">
    <property type="component" value="Unassembled WGS sequence"/>
</dbReference>
<organism evidence="1 2">
    <name type="scientific">Glarea lozoyensis (strain ATCC 20868 / MF5171)</name>
    <dbReference type="NCBI Taxonomy" id="1116229"/>
    <lineage>
        <taxon>Eukaryota</taxon>
        <taxon>Fungi</taxon>
        <taxon>Dikarya</taxon>
        <taxon>Ascomycota</taxon>
        <taxon>Pezizomycotina</taxon>
        <taxon>Leotiomycetes</taxon>
        <taxon>Helotiales</taxon>
        <taxon>Helotiaceae</taxon>
        <taxon>Glarea</taxon>
    </lineage>
</organism>
<dbReference type="STRING" id="1116229.S3CM42"/>
<accession>S3CM42</accession>
<dbReference type="PANTHER" id="PTHR38696">
    <property type="entry name" value="MEDIATOR OF RNA POLYMERASE II TRANSCRIPTION SUBUNIT 13"/>
    <property type="match status" value="1"/>
</dbReference>
<protein>
    <submittedName>
        <fullName evidence="1">Uncharacterized protein</fullName>
    </submittedName>
</protein>
<dbReference type="OrthoDB" id="58379at2759"/>
<evidence type="ECO:0000313" key="2">
    <source>
        <dbReference type="Proteomes" id="UP000016922"/>
    </source>
</evidence>
<dbReference type="AlphaFoldDB" id="S3CM42"/>
<evidence type="ECO:0000313" key="1">
    <source>
        <dbReference type="EMBL" id="EPE26264.1"/>
    </source>
</evidence>
<reference evidence="1 2" key="1">
    <citation type="journal article" date="2013" name="BMC Genomics">
        <title>Genomics-driven discovery of the pneumocandin biosynthetic gene cluster in the fungus Glarea lozoyensis.</title>
        <authorList>
            <person name="Chen L."/>
            <person name="Yue Q."/>
            <person name="Zhang X."/>
            <person name="Xiang M."/>
            <person name="Wang C."/>
            <person name="Li S."/>
            <person name="Che Y."/>
            <person name="Ortiz-Lopez F.J."/>
            <person name="Bills G.F."/>
            <person name="Liu X."/>
            <person name="An Z."/>
        </authorList>
    </citation>
    <scope>NUCLEOTIDE SEQUENCE [LARGE SCALE GENOMIC DNA]</scope>
    <source>
        <strain evidence="2">ATCC 20868 / MF5171</strain>
    </source>
</reference>
<keyword evidence="2" id="KW-1185">Reference proteome</keyword>